<dbReference type="GO" id="GO:0005524">
    <property type="term" value="F:ATP binding"/>
    <property type="evidence" value="ECO:0007669"/>
    <property type="project" value="UniProtKB-KW"/>
</dbReference>
<sequence>MNLQRITDLPSLPPRPVDSHKGTFGKVLVIAGSAGMSGAACLSGMGALRGGAGLVFLAVPQEIQSIVAAVNPCYLTLPLHVEPSGHLTGPSAKFLLDQIHDFAAIAIGPGLGKLPWVQMLIWKLYAEFEQPLIIDADALNVIAASNQNLPAAAGPRLFTPHPGEFARLTGKSISEISEDREAVAVEYAQQQQIVLLLKGADTVITDGSRIAVNTTGNSGMSTGGTGDVLTGLLTALCGLGMSAFAAAQLAAHLHGLAGDLAAEDLSQPALIASDLLDYLPDAWLQLQNGLNSEDD</sequence>
<dbReference type="GO" id="GO:0046496">
    <property type="term" value="P:nicotinamide nucleotide metabolic process"/>
    <property type="evidence" value="ECO:0007669"/>
    <property type="project" value="UniProtKB-UniRule"/>
</dbReference>
<comment type="catalytic activity">
    <reaction evidence="6">
        <text>(6S)-NADPHX + ADP = AMP + phosphate + NADPH + H(+)</text>
        <dbReference type="Rhea" id="RHEA:32235"/>
        <dbReference type="ChEBI" id="CHEBI:15378"/>
        <dbReference type="ChEBI" id="CHEBI:43474"/>
        <dbReference type="ChEBI" id="CHEBI:57783"/>
        <dbReference type="ChEBI" id="CHEBI:64076"/>
        <dbReference type="ChEBI" id="CHEBI:456215"/>
        <dbReference type="ChEBI" id="CHEBI:456216"/>
        <dbReference type="EC" id="4.2.1.136"/>
    </reaction>
</comment>
<keyword evidence="5 6" id="KW-0456">Lyase</keyword>
<dbReference type="GO" id="GO:0110051">
    <property type="term" value="P:metabolite repair"/>
    <property type="evidence" value="ECO:0007669"/>
    <property type="project" value="TreeGrafter"/>
</dbReference>
<organism evidence="8 9">
    <name type="scientific">Gimesia algae</name>
    <dbReference type="NCBI Taxonomy" id="2527971"/>
    <lineage>
        <taxon>Bacteria</taxon>
        <taxon>Pseudomonadati</taxon>
        <taxon>Planctomycetota</taxon>
        <taxon>Planctomycetia</taxon>
        <taxon>Planctomycetales</taxon>
        <taxon>Planctomycetaceae</taxon>
        <taxon>Gimesia</taxon>
    </lineage>
</organism>
<comment type="catalytic activity">
    <reaction evidence="6">
        <text>(6S)-NADHX + ADP = AMP + phosphate + NADH + H(+)</text>
        <dbReference type="Rhea" id="RHEA:32223"/>
        <dbReference type="ChEBI" id="CHEBI:15378"/>
        <dbReference type="ChEBI" id="CHEBI:43474"/>
        <dbReference type="ChEBI" id="CHEBI:57945"/>
        <dbReference type="ChEBI" id="CHEBI:64074"/>
        <dbReference type="ChEBI" id="CHEBI:456215"/>
        <dbReference type="ChEBI" id="CHEBI:456216"/>
        <dbReference type="EC" id="4.2.1.136"/>
    </reaction>
</comment>
<evidence type="ECO:0000313" key="8">
    <source>
        <dbReference type="EMBL" id="QDT90918.1"/>
    </source>
</evidence>
<comment type="subunit">
    <text evidence="6">Homotetramer.</text>
</comment>
<keyword evidence="2 6" id="KW-0067">ATP-binding</keyword>
<dbReference type="GO" id="GO:0052855">
    <property type="term" value="F:ADP-dependent NAD(P)H-hydrate dehydratase activity"/>
    <property type="evidence" value="ECO:0007669"/>
    <property type="project" value="UniProtKB-UniRule"/>
</dbReference>
<dbReference type="GO" id="GO:0052856">
    <property type="term" value="F:NAD(P)HX epimerase activity"/>
    <property type="evidence" value="ECO:0007669"/>
    <property type="project" value="TreeGrafter"/>
</dbReference>
<evidence type="ECO:0000256" key="6">
    <source>
        <dbReference type="HAMAP-Rule" id="MF_01965"/>
    </source>
</evidence>
<dbReference type="NCBIfam" id="TIGR00196">
    <property type="entry name" value="yjeF_cterm"/>
    <property type="match status" value="1"/>
</dbReference>
<dbReference type="Proteomes" id="UP000316855">
    <property type="component" value="Chromosome"/>
</dbReference>
<proteinExistence type="inferred from homology"/>
<dbReference type="RefSeq" id="WP_232103714.1">
    <property type="nucleotide sequence ID" value="NZ_CP036343.1"/>
</dbReference>
<keyword evidence="4 6" id="KW-0520">NAD</keyword>
<accession>A0A517VD33</accession>
<feature type="binding site" evidence="6">
    <location>
        <position position="227"/>
    </location>
    <ligand>
        <name>(6S)-NADPHX</name>
        <dbReference type="ChEBI" id="CHEBI:64076"/>
    </ligand>
</feature>
<dbReference type="CDD" id="cd01171">
    <property type="entry name" value="YXKO-related"/>
    <property type="match status" value="1"/>
</dbReference>
<comment type="cofactor">
    <cofactor evidence="6">
        <name>Mg(2+)</name>
        <dbReference type="ChEBI" id="CHEBI:18420"/>
    </cofactor>
</comment>
<evidence type="ECO:0000256" key="5">
    <source>
        <dbReference type="ARBA" id="ARBA00023239"/>
    </source>
</evidence>
<comment type="function">
    <text evidence="6">Catalyzes the dehydration of the S-form of NAD(P)HX at the expense of ADP, which is converted to AMP. Together with NAD(P)HX epimerase, which catalyzes the epimerization of the S- and R-forms, the enzyme allows the repair of both epimers of NAD(P)HX, a damaged form of NAD(P)H that is a result of enzymatic or heat-dependent hydration.</text>
</comment>
<dbReference type="PANTHER" id="PTHR12592">
    <property type="entry name" value="ATP-DEPENDENT (S)-NAD(P)H-HYDRATE DEHYDRATASE FAMILY MEMBER"/>
    <property type="match status" value="1"/>
</dbReference>
<dbReference type="AlphaFoldDB" id="A0A517VD33"/>
<keyword evidence="1 6" id="KW-0547">Nucleotide-binding</keyword>
<feature type="binding site" evidence="6">
    <location>
        <position position="226"/>
    </location>
    <ligand>
        <name>AMP</name>
        <dbReference type="ChEBI" id="CHEBI:456215"/>
    </ligand>
</feature>
<feature type="domain" description="YjeF C-terminal" evidence="7">
    <location>
        <begin position="4"/>
        <end position="286"/>
    </location>
</feature>
<feature type="binding site" evidence="6">
    <location>
        <position position="39"/>
    </location>
    <ligand>
        <name>(6S)-NADPHX</name>
        <dbReference type="ChEBI" id="CHEBI:64076"/>
    </ligand>
</feature>
<dbReference type="InterPro" id="IPR029056">
    <property type="entry name" value="Ribokinase-like"/>
</dbReference>
<evidence type="ECO:0000313" key="9">
    <source>
        <dbReference type="Proteomes" id="UP000316855"/>
    </source>
</evidence>
<reference evidence="8 9" key="1">
    <citation type="submission" date="2019-02" db="EMBL/GenBank/DDBJ databases">
        <title>Deep-cultivation of Planctomycetes and their phenomic and genomic characterization uncovers novel biology.</title>
        <authorList>
            <person name="Wiegand S."/>
            <person name="Jogler M."/>
            <person name="Boedeker C."/>
            <person name="Pinto D."/>
            <person name="Vollmers J."/>
            <person name="Rivas-Marin E."/>
            <person name="Kohn T."/>
            <person name="Peeters S.H."/>
            <person name="Heuer A."/>
            <person name="Rast P."/>
            <person name="Oberbeckmann S."/>
            <person name="Bunk B."/>
            <person name="Jeske O."/>
            <person name="Meyerdierks A."/>
            <person name="Storesund J.E."/>
            <person name="Kallscheuer N."/>
            <person name="Luecker S."/>
            <person name="Lage O.M."/>
            <person name="Pohl T."/>
            <person name="Merkel B.J."/>
            <person name="Hornburger P."/>
            <person name="Mueller R.-W."/>
            <person name="Bruemmer F."/>
            <person name="Labrenz M."/>
            <person name="Spormann A.M."/>
            <person name="Op den Camp H."/>
            <person name="Overmann J."/>
            <person name="Amann R."/>
            <person name="Jetten M.S.M."/>
            <person name="Mascher T."/>
            <person name="Medema M.H."/>
            <person name="Devos D.P."/>
            <person name="Kaster A.-K."/>
            <person name="Ovreas L."/>
            <person name="Rohde M."/>
            <person name="Galperin M.Y."/>
            <person name="Jogler C."/>
        </authorList>
    </citation>
    <scope>NUCLEOTIDE SEQUENCE [LARGE SCALE GENOMIC DNA]</scope>
    <source>
        <strain evidence="8 9">Pan161</strain>
    </source>
</reference>
<evidence type="ECO:0000256" key="1">
    <source>
        <dbReference type="ARBA" id="ARBA00022741"/>
    </source>
</evidence>
<feature type="binding site" evidence="6">
    <location>
        <position position="110"/>
    </location>
    <ligand>
        <name>(6S)-NADPHX</name>
        <dbReference type="ChEBI" id="CHEBI:64076"/>
    </ligand>
</feature>
<evidence type="ECO:0000256" key="3">
    <source>
        <dbReference type="ARBA" id="ARBA00022857"/>
    </source>
</evidence>
<keyword evidence="3 6" id="KW-0521">NADP</keyword>
<dbReference type="PROSITE" id="PS01050">
    <property type="entry name" value="YJEF_C_2"/>
    <property type="match status" value="1"/>
</dbReference>
<dbReference type="SUPFAM" id="SSF53613">
    <property type="entry name" value="Ribokinase-like"/>
    <property type="match status" value="1"/>
</dbReference>
<feature type="binding site" evidence="6">
    <location>
        <position position="161"/>
    </location>
    <ligand>
        <name>(6S)-NADPHX</name>
        <dbReference type="ChEBI" id="CHEBI:64076"/>
    </ligand>
</feature>
<dbReference type="EMBL" id="CP036343">
    <property type="protein sequence ID" value="QDT90918.1"/>
    <property type="molecule type" value="Genomic_DNA"/>
</dbReference>
<evidence type="ECO:0000259" key="7">
    <source>
        <dbReference type="PROSITE" id="PS51383"/>
    </source>
</evidence>
<dbReference type="InterPro" id="IPR017953">
    <property type="entry name" value="Carbohydrate_kinase_pred_CS"/>
</dbReference>
<dbReference type="Gene3D" id="3.40.1190.20">
    <property type="match status" value="1"/>
</dbReference>
<protein>
    <recommendedName>
        <fullName evidence="6">ADP-dependent (S)-NAD(P)H-hydrate dehydratase</fullName>
        <ecNumber evidence="6">4.2.1.136</ecNumber>
    </recommendedName>
    <alternativeName>
        <fullName evidence="6">ADP-dependent NAD(P)HX dehydratase</fullName>
    </alternativeName>
</protein>
<dbReference type="PROSITE" id="PS51383">
    <property type="entry name" value="YJEF_C_3"/>
    <property type="match status" value="1"/>
</dbReference>
<dbReference type="Pfam" id="PF01256">
    <property type="entry name" value="Carb_kinase"/>
    <property type="match status" value="1"/>
</dbReference>
<dbReference type="InterPro" id="IPR000631">
    <property type="entry name" value="CARKD"/>
</dbReference>
<keyword evidence="9" id="KW-1185">Reference proteome</keyword>
<comment type="similarity">
    <text evidence="6">Belongs to the NnrD/CARKD family.</text>
</comment>
<evidence type="ECO:0000256" key="4">
    <source>
        <dbReference type="ARBA" id="ARBA00023027"/>
    </source>
</evidence>
<name>A0A517VD33_9PLAN</name>
<feature type="binding site" evidence="6">
    <location>
        <begin position="198"/>
        <end position="202"/>
    </location>
    <ligand>
        <name>AMP</name>
        <dbReference type="ChEBI" id="CHEBI:456215"/>
    </ligand>
</feature>
<dbReference type="PANTHER" id="PTHR12592:SF0">
    <property type="entry name" value="ATP-DEPENDENT (S)-NAD(P)H-HYDRATE DEHYDRATASE"/>
    <property type="match status" value="1"/>
</dbReference>
<gene>
    <name evidence="6" type="primary">nnrD</name>
    <name evidence="8" type="ORF">Pan161_25720</name>
</gene>
<evidence type="ECO:0000256" key="2">
    <source>
        <dbReference type="ARBA" id="ARBA00022840"/>
    </source>
</evidence>
<dbReference type="EC" id="4.2.1.136" evidence="6"/>
<dbReference type="HAMAP" id="MF_01965">
    <property type="entry name" value="NADHX_dehydratase"/>
    <property type="match status" value="1"/>
</dbReference>
<dbReference type="KEGG" id="gax:Pan161_25720"/>